<dbReference type="Proteomes" id="UP001632038">
    <property type="component" value="Unassembled WGS sequence"/>
</dbReference>
<name>A0ABD3C4F6_9LAMI</name>
<sequence>MGNSALSVCFVWFLLLSSLVDCTRVDINLKQMSTHDHHNYVNLNYVSKRRIPHGPDPIHNKRTGSSKLPPT</sequence>
<dbReference type="EMBL" id="JAVIJP010000054">
    <property type="protein sequence ID" value="KAL3624189.1"/>
    <property type="molecule type" value="Genomic_DNA"/>
</dbReference>
<evidence type="ECO:0000313" key="4">
    <source>
        <dbReference type="Proteomes" id="UP001632038"/>
    </source>
</evidence>
<accession>A0ABD3C4F6</accession>
<evidence type="ECO:0000313" key="3">
    <source>
        <dbReference type="EMBL" id="KAL3624189.1"/>
    </source>
</evidence>
<organism evidence="3 4">
    <name type="scientific">Castilleja foliolosa</name>
    <dbReference type="NCBI Taxonomy" id="1961234"/>
    <lineage>
        <taxon>Eukaryota</taxon>
        <taxon>Viridiplantae</taxon>
        <taxon>Streptophyta</taxon>
        <taxon>Embryophyta</taxon>
        <taxon>Tracheophyta</taxon>
        <taxon>Spermatophyta</taxon>
        <taxon>Magnoliopsida</taxon>
        <taxon>eudicotyledons</taxon>
        <taxon>Gunneridae</taxon>
        <taxon>Pentapetalae</taxon>
        <taxon>asterids</taxon>
        <taxon>lamiids</taxon>
        <taxon>Lamiales</taxon>
        <taxon>Orobanchaceae</taxon>
        <taxon>Pedicularideae</taxon>
        <taxon>Castillejinae</taxon>
        <taxon>Castilleja</taxon>
    </lineage>
</organism>
<dbReference type="InterPro" id="IPR039316">
    <property type="entry name" value="CLE25/26"/>
</dbReference>
<evidence type="ECO:0000256" key="1">
    <source>
        <dbReference type="SAM" id="MobiDB-lite"/>
    </source>
</evidence>
<gene>
    <name evidence="3" type="ORF">CASFOL_033005</name>
</gene>
<comment type="caution">
    <text evidence="3">The sequence shown here is derived from an EMBL/GenBank/DDBJ whole genome shotgun (WGS) entry which is preliminary data.</text>
</comment>
<feature type="signal peptide" evidence="2">
    <location>
        <begin position="1"/>
        <end position="22"/>
    </location>
</feature>
<feature type="chain" id="PRO_5044761216" evidence="2">
    <location>
        <begin position="23"/>
        <end position="71"/>
    </location>
</feature>
<feature type="region of interest" description="Disordered" evidence="1">
    <location>
        <begin position="50"/>
        <end position="71"/>
    </location>
</feature>
<dbReference type="PANTHER" id="PTHR34277:SF2">
    <property type="entry name" value="CLAVATA3_ESR (CLE)-RELATED PROTEIN 26"/>
    <property type="match status" value="1"/>
</dbReference>
<keyword evidence="2" id="KW-0732">Signal</keyword>
<evidence type="ECO:0000256" key="2">
    <source>
        <dbReference type="SAM" id="SignalP"/>
    </source>
</evidence>
<proteinExistence type="predicted"/>
<protein>
    <submittedName>
        <fullName evidence="3">Uncharacterized protein</fullName>
    </submittedName>
</protein>
<dbReference type="PANTHER" id="PTHR34277">
    <property type="entry name" value="CLAVATA3/ESR (CLE)-RELATED PROTEIN 26"/>
    <property type="match status" value="1"/>
</dbReference>
<reference evidence="4" key="1">
    <citation type="journal article" date="2024" name="IScience">
        <title>Strigolactones Initiate the Formation of Haustorium-like Structures in Castilleja.</title>
        <authorList>
            <person name="Buerger M."/>
            <person name="Peterson D."/>
            <person name="Chory J."/>
        </authorList>
    </citation>
    <scope>NUCLEOTIDE SEQUENCE [LARGE SCALE GENOMIC DNA]</scope>
</reference>
<dbReference type="AlphaFoldDB" id="A0ABD3C4F6"/>
<keyword evidence="4" id="KW-1185">Reference proteome</keyword>